<dbReference type="OrthoDB" id="366390at2759"/>
<dbReference type="SUPFAM" id="SSF48403">
    <property type="entry name" value="Ankyrin repeat"/>
    <property type="match status" value="1"/>
</dbReference>
<dbReference type="PANTHER" id="PTHR24188">
    <property type="entry name" value="ANKYRIN REPEAT PROTEIN"/>
    <property type="match status" value="1"/>
</dbReference>
<evidence type="ECO:0000256" key="1">
    <source>
        <dbReference type="ARBA" id="ARBA00022737"/>
    </source>
</evidence>
<dbReference type="EMBL" id="DS124121">
    <property type="protein sequence ID" value="EAX76733.1"/>
    <property type="molecule type" value="Genomic_DNA"/>
</dbReference>
<accession>A2H1I3</accession>
<protein>
    <submittedName>
        <fullName evidence="4">Ankyrin repeat protein, putative</fullName>
    </submittedName>
</protein>
<evidence type="ECO:0000313" key="4">
    <source>
        <dbReference type="EMBL" id="EAX76733.1"/>
    </source>
</evidence>
<dbReference type="PROSITE" id="PS50297">
    <property type="entry name" value="ANK_REP_REGION"/>
    <property type="match status" value="1"/>
</dbReference>
<keyword evidence="1" id="KW-0677">Repeat</keyword>
<dbReference type="InterPro" id="IPR036770">
    <property type="entry name" value="Ankyrin_rpt-contain_sf"/>
</dbReference>
<dbReference type="Pfam" id="PF12796">
    <property type="entry name" value="Ank_2"/>
    <property type="match status" value="1"/>
</dbReference>
<dbReference type="STRING" id="5722.A2H1I3"/>
<dbReference type="InterPro" id="IPR002110">
    <property type="entry name" value="Ankyrin_rpt"/>
</dbReference>
<dbReference type="PROSITE" id="PS50088">
    <property type="entry name" value="ANK_REPEAT"/>
    <property type="match status" value="1"/>
</dbReference>
<name>A2H1I3_TRIV3</name>
<dbReference type="Gene3D" id="1.25.40.20">
    <property type="entry name" value="Ankyrin repeat-containing domain"/>
    <property type="match status" value="1"/>
</dbReference>
<evidence type="ECO:0000313" key="5">
    <source>
        <dbReference type="Proteomes" id="UP000001542"/>
    </source>
</evidence>
<dbReference type="InParanoid" id="A2H1I3"/>
<dbReference type="SMR" id="A2H1I3"/>
<dbReference type="AlphaFoldDB" id="A2H1I3"/>
<dbReference type="KEGG" id="tva:4734146"/>
<gene>
    <name evidence="4" type="ORF">TVAG_254700</name>
</gene>
<dbReference type="VEuPathDB" id="TrichDB:TVAGG3_0852870"/>
<evidence type="ECO:0000256" key="3">
    <source>
        <dbReference type="PROSITE-ProRule" id="PRU00023"/>
    </source>
</evidence>
<keyword evidence="5" id="KW-1185">Reference proteome</keyword>
<reference evidence="4" key="2">
    <citation type="journal article" date="2007" name="Science">
        <title>Draft genome sequence of the sexually transmitted pathogen Trichomonas vaginalis.</title>
        <authorList>
            <person name="Carlton J.M."/>
            <person name="Hirt R.P."/>
            <person name="Silva J.C."/>
            <person name="Delcher A.L."/>
            <person name="Schatz M."/>
            <person name="Zhao Q."/>
            <person name="Wortman J.R."/>
            <person name="Bidwell S.L."/>
            <person name="Alsmark U.C.M."/>
            <person name="Besteiro S."/>
            <person name="Sicheritz-Ponten T."/>
            <person name="Noel C.J."/>
            <person name="Dacks J.B."/>
            <person name="Foster P.G."/>
            <person name="Simillion C."/>
            <person name="Van de Peer Y."/>
            <person name="Miranda-Saavedra D."/>
            <person name="Barton G.J."/>
            <person name="Westrop G.D."/>
            <person name="Mueller S."/>
            <person name="Dessi D."/>
            <person name="Fiori P.L."/>
            <person name="Ren Q."/>
            <person name="Paulsen I."/>
            <person name="Zhang H."/>
            <person name="Bastida-Corcuera F.D."/>
            <person name="Simoes-Barbosa A."/>
            <person name="Brown M.T."/>
            <person name="Hayes R.D."/>
            <person name="Mukherjee M."/>
            <person name="Okumura C.Y."/>
            <person name="Schneider R."/>
            <person name="Smith A.J."/>
            <person name="Vanacova S."/>
            <person name="Villalvazo M."/>
            <person name="Haas B.J."/>
            <person name="Pertea M."/>
            <person name="Feldblyum T.V."/>
            <person name="Utterback T.R."/>
            <person name="Shu C.L."/>
            <person name="Osoegawa K."/>
            <person name="de Jong P.J."/>
            <person name="Hrdy I."/>
            <person name="Horvathova L."/>
            <person name="Zubacova Z."/>
            <person name="Dolezal P."/>
            <person name="Malik S.B."/>
            <person name="Logsdon J.M. Jr."/>
            <person name="Henze K."/>
            <person name="Gupta A."/>
            <person name="Wang C.C."/>
            <person name="Dunne R.L."/>
            <person name="Upcroft J.A."/>
            <person name="Upcroft P."/>
            <person name="White O."/>
            <person name="Salzberg S.L."/>
            <person name="Tang P."/>
            <person name="Chiu C.-H."/>
            <person name="Lee Y.-S."/>
            <person name="Embley T.M."/>
            <person name="Coombs G.H."/>
            <person name="Mottram J.C."/>
            <person name="Tachezy J."/>
            <person name="Fraser-Liggett C.M."/>
            <person name="Johnson P.J."/>
        </authorList>
    </citation>
    <scope>NUCLEOTIDE SEQUENCE [LARGE SCALE GENOMIC DNA]</scope>
    <source>
        <strain evidence="4">G3</strain>
    </source>
</reference>
<dbReference type="PANTHER" id="PTHR24188:SF29">
    <property type="entry name" value="GH09064P"/>
    <property type="match status" value="1"/>
</dbReference>
<reference evidence="4" key="1">
    <citation type="submission" date="2006-10" db="EMBL/GenBank/DDBJ databases">
        <authorList>
            <person name="Amadeo P."/>
            <person name="Zhao Q."/>
            <person name="Wortman J."/>
            <person name="Fraser-Liggett C."/>
            <person name="Carlton J."/>
        </authorList>
    </citation>
    <scope>NUCLEOTIDE SEQUENCE</scope>
    <source>
        <strain evidence="4">G3</strain>
    </source>
</reference>
<dbReference type="RefSeq" id="XP_001289663.1">
    <property type="nucleotide sequence ID" value="XM_001289662.1"/>
</dbReference>
<dbReference type="VEuPathDB" id="TrichDB:TVAG_254700"/>
<sequence length="54" mass="5755">MSASFNGSLEVVKYLVSVGANKEASNKFGDTSLAMASYQNHLEVVKYLISVGAK</sequence>
<feature type="repeat" description="ANK" evidence="3">
    <location>
        <begin position="28"/>
        <end position="54"/>
    </location>
</feature>
<dbReference type="Proteomes" id="UP000001542">
    <property type="component" value="Unassembled WGS sequence"/>
</dbReference>
<keyword evidence="2 3" id="KW-0040">ANK repeat</keyword>
<evidence type="ECO:0000256" key="2">
    <source>
        <dbReference type="ARBA" id="ARBA00023043"/>
    </source>
</evidence>
<organism evidence="4 5">
    <name type="scientific">Trichomonas vaginalis (strain ATCC PRA-98 / G3)</name>
    <dbReference type="NCBI Taxonomy" id="412133"/>
    <lineage>
        <taxon>Eukaryota</taxon>
        <taxon>Metamonada</taxon>
        <taxon>Parabasalia</taxon>
        <taxon>Trichomonadida</taxon>
        <taxon>Trichomonadidae</taxon>
        <taxon>Trichomonas</taxon>
    </lineage>
</organism>
<proteinExistence type="predicted"/>